<comment type="caution">
    <text evidence="3">The sequence shown here is derived from an EMBL/GenBank/DDBJ whole genome shotgun (WGS) entry which is preliminary data.</text>
</comment>
<accession>A0A401V1C5</accession>
<proteinExistence type="predicted"/>
<dbReference type="PANTHER" id="PTHR36151">
    <property type="entry name" value="BLR2777 PROTEIN"/>
    <property type="match status" value="1"/>
</dbReference>
<dbReference type="Pfam" id="PF09995">
    <property type="entry name" value="MPAB_Lcp_cat"/>
    <property type="match status" value="1"/>
</dbReference>
<evidence type="ECO:0000313" key="3">
    <source>
        <dbReference type="EMBL" id="GCD20705.1"/>
    </source>
</evidence>
<dbReference type="EMBL" id="BHYL01000187">
    <property type="protein sequence ID" value="GCD20705.1"/>
    <property type="molecule type" value="Genomic_DNA"/>
</dbReference>
<dbReference type="Proteomes" id="UP000288246">
    <property type="component" value="Unassembled WGS sequence"/>
</dbReference>
<feature type="domain" description="ER-bound oxygenase mpaB/mpaB'/Rubber oxygenase catalytic" evidence="2">
    <location>
        <begin position="83"/>
        <end position="303"/>
    </location>
</feature>
<evidence type="ECO:0000256" key="1">
    <source>
        <dbReference type="SAM" id="MobiDB-lite"/>
    </source>
</evidence>
<feature type="region of interest" description="Disordered" evidence="1">
    <location>
        <begin position="1"/>
        <end position="34"/>
    </location>
</feature>
<feature type="compositionally biased region" description="Basic and acidic residues" evidence="1">
    <location>
        <begin position="7"/>
        <end position="27"/>
    </location>
</feature>
<name>A0A401V1C5_9CELL</name>
<dbReference type="PANTHER" id="PTHR36151:SF3">
    <property type="entry name" value="ER-BOUND OXYGENASE MPAB_MPAB'_RUBBER OXYGENASE CATALYTIC DOMAIN-CONTAINING PROTEIN"/>
    <property type="match status" value="1"/>
</dbReference>
<dbReference type="GO" id="GO:0016491">
    <property type="term" value="F:oxidoreductase activity"/>
    <property type="evidence" value="ECO:0007669"/>
    <property type="project" value="InterPro"/>
</dbReference>
<evidence type="ECO:0000313" key="4">
    <source>
        <dbReference type="Proteomes" id="UP000288246"/>
    </source>
</evidence>
<keyword evidence="4" id="KW-1185">Reference proteome</keyword>
<evidence type="ECO:0000259" key="2">
    <source>
        <dbReference type="Pfam" id="PF09995"/>
    </source>
</evidence>
<dbReference type="InterPro" id="IPR018713">
    <property type="entry name" value="MPAB/Lcp_cat_dom"/>
</dbReference>
<gene>
    <name evidence="3" type="ORF">CTKZ_22670</name>
</gene>
<protein>
    <recommendedName>
        <fullName evidence="2">ER-bound oxygenase mpaB/mpaB'/Rubber oxygenase catalytic domain-containing protein</fullName>
    </recommendedName>
</protein>
<reference evidence="3 4" key="1">
    <citation type="submission" date="2018-11" db="EMBL/GenBank/DDBJ databases">
        <title>Draft genome sequence of Cellulomonas takizawaensis strain TKZ-21.</title>
        <authorList>
            <person name="Yamamura H."/>
            <person name="Hayashi T."/>
            <person name="Hamada M."/>
            <person name="Serisawa Y."/>
            <person name="Matsuyama K."/>
            <person name="Nakagawa Y."/>
            <person name="Otoguro M."/>
            <person name="Yanagida F."/>
            <person name="Hayakawa M."/>
        </authorList>
    </citation>
    <scope>NUCLEOTIDE SEQUENCE [LARGE SCALE GENOMIC DNA]</scope>
    <source>
        <strain evidence="3 4">TKZ-21</strain>
    </source>
</reference>
<sequence>MRSRTGGRRETIGRMTTTDDRSTDRPAPRAPRLRPSGWVATARREVGTRLFLRVAGPDGVEQRDRIHGTPGPRWFPTGSAIRTVHGDASMFVGGIRALLLQSLHPAAMAAVGAHSGYRGDPWGRLARTSTFLADTVFGTAHDAEAAVERVRAVHRRIRGTTPDGVPYAADDPQLLRWVHVAEIDSFLRAHRRYGSHPLDARGADAYVAQAAVVGRALGAADVPTTVADLAAAIEDFRPVLGPSDAARDAAHFLLHEPPVPLTMRAGYVGLARAAVASLPGWALDDLGVARPGRVRRRVDAAAGAGATRAIRWLLAADSAGRVTYGDDVPAAQGR</sequence>
<dbReference type="AlphaFoldDB" id="A0A401V1C5"/>
<organism evidence="3 4">
    <name type="scientific">Cellulomonas algicola</name>
    <dbReference type="NCBI Taxonomy" id="2071633"/>
    <lineage>
        <taxon>Bacteria</taxon>
        <taxon>Bacillati</taxon>
        <taxon>Actinomycetota</taxon>
        <taxon>Actinomycetes</taxon>
        <taxon>Micrococcales</taxon>
        <taxon>Cellulomonadaceae</taxon>
        <taxon>Cellulomonas</taxon>
    </lineage>
</organism>